<comment type="caution">
    <text evidence="2">The sequence shown here is derived from an EMBL/GenBank/DDBJ whole genome shotgun (WGS) entry which is preliminary data.</text>
</comment>
<dbReference type="NCBIfam" id="NF038133">
    <property type="entry name" value="choice_anch_L"/>
    <property type="match status" value="1"/>
</dbReference>
<feature type="chain" id="PRO_5046337071" description="PEP-CTERM sorting domain-containing protein" evidence="1">
    <location>
        <begin position="24"/>
        <end position="287"/>
    </location>
</feature>
<evidence type="ECO:0000313" key="3">
    <source>
        <dbReference type="Proteomes" id="UP001465153"/>
    </source>
</evidence>
<name>A0ABQ0A784_9GAMM</name>
<feature type="signal peptide" evidence="1">
    <location>
        <begin position="1"/>
        <end position="23"/>
    </location>
</feature>
<organism evidence="2 3">
    <name type="scientific">Sessilibacter corallicola</name>
    <dbReference type="NCBI Taxonomy" id="2904075"/>
    <lineage>
        <taxon>Bacteria</taxon>
        <taxon>Pseudomonadati</taxon>
        <taxon>Pseudomonadota</taxon>
        <taxon>Gammaproteobacteria</taxon>
        <taxon>Cellvibrionales</taxon>
        <taxon>Cellvibrionaceae</taxon>
        <taxon>Sessilibacter</taxon>
    </lineage>
</organism>
<dbReference type="RefSeq" id="WP_353302113.1">
    <property type="nucleotide sequence ID" value="NZ_BAABWN010000003.1"/>
</dbReference>
<protein>
    <recommendedName>
        <fullName evidence="4">PEP-CTERM sorting domain-containing protein</fullName>
    </recommendedName>
</protein>
<sequence>MLKRFITHLPLSVILLVPFNSNALQVTLENDATTLAENLVGSGVSVFDANFIGDPLQSGFFSDGISSGFGIDSGIIFSTGSVLNAIGPNTAAPSTVDFGNPGSGSVSGISGFPSFDLASLSFDFEINNSFGGDLIFSLVFGSEEYNEFVNTQFNDAFLFSIDGVNQAVLPDGNSVSVNSINRDLNSDLFVDNTANVFDTNIDGFTNLLTFQVSGLDAGVHTAEFSIADSSDGLLDSWVLFGADTFVGVTPVPELNTTSASTGVLFILSMLLLLNEQRSRRLIPVKHD</sequence>
<dbReference type="EMBL" id="BAABWN010000003">
    <property type="protein sequence ID" value="GAA6167500.1"/>
    <property type="molecule type" value="Genomic_DNA"/>
</dbReference>
<accession>A0ABQ0A784</accession>
<evidence type="ECO:0008006" key="4">
    <source>
        <dbReference type="Google" id="ProtNLM"/>
    </source>
</evidence>
<reference evidence="2 3" key="1">
    <citation type="submission" date="2024-04" db="EMBL/GenBank/DDBJ databases">
        <title>Draft genome sequence of Sessilibacter corallicola NBRC 116591.</title>
        <authorList>
            <person name="Miyakawa T."/>
            <person name="Kusuya Y."/>
            <person name="Miura T."/>
        </authorList>
    </citation>
    <scope>NUCLEOTIDE SEQUENCE [LARGE SCALE GENOMIC DNA]</scope>
    <source>
        <strain evidence="2 3">KU-00831-HH</strain>
    </source>
</reference>
<evidence type="ECO:0000313" key="2">
    <source>
        <dbReference type="EMBL" id="GAA6167500.1"/>
    </source>
</evidence>
<keyword evidence="3" id="KW-1185">Reference proteome</keyword>
<evidence type="ECO:0000256" key="1">
    <source>
        <dbReference type="SAM" id="SignalP"/>
    </source>
</evidence>
<gene>
    <name evidence="2" type="ORF">NBRC116591_13100</name>
</gene>
<dbReference type="InterPro" id="IPR049804">
    <property type="entry name" value="Choice_anch_L"/>
</dbReference>
<dbReference type="Proteomes" id="UP001465153">
    <property type="component" value="Unassembled WGS sequence"/>
</dbReference>
<keyword evidence="1" id="KW-0732">Signal</keyword>
<proteinExistence type="predicted"/>